<dbReference type="Proteomes" id="UP000011976">
    <property type="component" value="Unassembled WGS sequence"/>
</dbReference>
<keyword evidence="2" id="KW-0472">Membrane</keyword>
<feature type="transmembrane region" description="Helical" evidence="2">
    <location>
        <begin position="45"/>
        <end position="64"/>
    </location>
</feature>
<dbReference type="GO" id="GO:0006629">
    <property type="term" value="P:lipid metabolic process"/>
    <property type="evidence" value="ECO:0007669"/>
    <property type="project" value="InterPro"/>
</dbReference>
<evidence type="ECO:0000256" key="1">
    <source>
        <dbReference type="SAM" id="MobiDB-lite"/>
    </source>
</evidence>
<feature type="transmembrane region" description="Helical" evidence="2">
    <location>
        <begin position="522"/>
        <end position="542"/>
    </location>
</feature>
<name>M9LSD9_PSEA3</name>
<keyword evidence="2" id="KW-1133">Transmembrane helix</keyword>
<dbReference type="STRING" id="1151754.M9LSD9"/>
<dbReference type="GO" id="GO:0008374">
    <property type="term" value="F:O-acyltransferase activity"/>
    <property type="evidence" value="ECO:0007669"/>
    <property type="project" value="InterPro"/>
</dbReference>
<organism evidence="3 4">
    <name type="scientific">Pseudozyma antarctica (strain T-34)</name>
    <name type="common">Yeast</name>
    <name type="synonym">Candida antarctica</name>
    <dbReference type="NCBI Taxonomy" id="1151754"/>
    <lineage>
        <taxon>Eukaryota</taxon>
        <taxon>Fungi</taxon>
        <taxon>Dikarya</taxon>
        <taxon>Basidiomycota</taxon>
        <taxon>Ustilaginomycotina</taxon>
        <taxon>Ustilaginomycetes</taxon>
        <taxon>Ustilaginales</taxon>
        <taxon>Ustilaginaceae</taxon>
        <taxon>Moesziomyces</taxon>
    </lineage>
</organism>
<dbReference type="OrthoDB" id="1077582at2759"/>
<sequence length="598" mass="66894">MLDIPLSDAFRRVFHWTTSAAGKMSSYSRHATGHLFVPGPSTKPLPIWAAVVPPLTYYLALLLLPPLSSKTFSRPIRRAASAVRTVLALVSIYTFAALPFKYFYPGSAILTYQLGLVGLYGASRVLDIFFLSYPRIPRRIFISPAGKRPDGKGANIVHPYTSAKNETWKTEPLPKKLVSFDRAWWALDLMISMRGIGWDFASADVRHDSHPWQPPSSAQLRRAFFKLLPILVGCIWTIHNLHPKHLSTLNPTILDLDPARRVLFVAATGISLYTLFDFGYTLTSAFALPILHDAVVPAVTSKAASKGNRKTIKGDRLKQLRGAKGGGDDSETETETEDESPLALEARQMQHQQLTLRNIDFFPLLNPAGYTQATTVRRFWSYAWHRLFGRPFGVYGTLPFTYVAYLLEDLWEGKLNDPKRKQARREIWPAYHPDPMRALERGRADWAKVLGAFTASGFIHAVSERAALGGRIAVPVTNIWLERAHARGMGHELRAHPSLAALGIFKWSPLQFVPPISGAGEFSFFFLNGVAVVVEGAVARYVEKTRKRSSADGKYFSMWYDRPISIVWTLTVLLFTGQAFVEGWIRSGISREIGLVLS</sequence>
<feature type="transmembrane region" description="Helical" evidence="2">
    <location>
        <begin position="262"/>
        <end position="282"/>
    </location>
</feature>
<feature type="transmembrane region" description="Helical" evidence="2">
    <location>
        <begin position="110"/>
        <end position="133"/>
    </location>
</feature>
<protein>
    <submittedName>
        <fullName evidence="3">Uncharacterized protein</fullName>
    </submittedName>
</protein>
<proteinExistence type="predicted"/>
<dbReference type="PANTHER" id="PTHR31595:SF57">
    <property type="entry name" value="OS04G0481900 PROTEIN"/>
    <property type="match status" value="1"/>
</dbReference>
<evidence type="ECO:0000313" key="4">
    <source>
        <dbReference type="Proteomes" id="UP000011976"/>
    </source>
</evidence>
<evidence type="ECO:0000256" key="2">
    <source>
        <dbReference type="SAM" id="Phobius"/>
    </source>
</evidence>
<dbReference type="InterPro" id="IPR044851">
    <property type="entry name" value="Wax_synthase"/>
</dbReference>
<dbReference type="PANTHER" id="PTHR31595">
    <property type="entry name" value="LONG-CHAIN-ALCOHOL O-FATTY-ACYLTRANSFERASE 3-RELATED"/>
    <property type="match status" value="1"/>
</dbReference>
<gene>
    <name evidence="3" type="ORF">PANT_22c00161</name>
</gene>
<feature type="region of interest" description="Disordered" evidence="1">
    <location>
        <begin position="315"/>
        <end position="341"/>
    </location>
</feature>
<dbReference type="EMBL" id="DF196788">
    <property type="protein sequence ID" value="GAC76691.1"/>
    <property type="molecule type" value="Genomic_DNA"/>
</dbReference>
<accession>M9LSD9</accession>
<evidence type="ECO:0000313" key="3">
    <source>
        <dbReference type="EMBL" id="GAC76691.1"/>
    </source>
</evidence>
<dbReference type="AlphaFoldDB" id="M9LSD9"/>
<feature type="compositionally biased region" description="Acidic residues" evidence="1">
    <location>
        <begin position="328"/>
        <end position="340"/>
    </location>
</feature>
<feature type="transmembrane region" description="Helical" evidence="2">
    <location>
        <begin position="85"/>
        <end position="104"/>
    </location>
</feature>
<feature type="transmembrane region" description="Helical" evidence="2">
    <location>
        <begin position="563"/>
        <end position="581"/>
    </location>
</feature>
<reference evidence="4" key="1">
    <citation type="journal article" date="2013" name="Genome Announc.">
        <title>Genome sequence of the basidiomycetous yeast Pseudozyma antarctica T-34, a producer of the glycolipid biosurfactants mannosylerythritol lipids.</title>
        <authorList>
            <person name="Morita T."/>
            <person name="Koike H."/>
            <person name="Koyama Y."/>
            <person name="Hagiwara H."/>
            <person name="Ito E."/>
            <person name="Fukuoka T."/>
            <person name="Imura T."/>
            <person name="Machida M."/>
            <person name="Kitamoto D."/>
        </authorList>
    </citation>
    <scope>NUCLEOTIDE SEQUENCE [LARGE SCALE GENOMIC DNA]</scope>
    <source>
        <strain evidence="4">T-34</strain>
    </source>
</reference>
<keyword evidence="2" id="KW-0812">Transmembrane</keyword>